<comment type="caution">
    <text evidence="3">The sequence shown here is derived from an EMBL/GenBank/DDBJ whole genome shotgun (WGS) entry which is preliminary data.</text>
</comment>
<protein>
    <submittedName>
        <fullName evidence="3">TonB-dependent SusC/RagA subfamily outer membrane receptor</fullName>
    </submittedName>
</protein>
<dbReference type="Proteomes" id="UP000295221">
    <property type="component" value="Unassembled WGS sequence"/>
</dbReference>
<gene>
    <name evidence="3" type="ORF">EV194_10798</name>
</gene>
<dbReference type="EMBL" id="SLWK01000007">
    <property type="protein sequence ID" value="TCO07714.1"/>
    <property type="molecule type" value="Genomic_DNA"/>
</dbReference>
<dbReference type="Gene3D" id="2.170.130.10">
    <property type="entry name" value="TonB-dependent receptor, plug domain"/>
    <property type="match status" value="1"/>
</dbReference>
<evidence type="ECO:0000313" key="4">
    <source>
        <dbReference type="Proteomes" id="UP000295221"/>
    </source>
</evidence>
<accession>A0A4R2GHK7</accession>
<keyword evidence="4" id="KW-1185">Reference proteome</keyword>
<comment type="subcellular location">
    <subcellularLocation>
        <location evidence="1">Cell outer membrane</location>
        <topology evidence="1">Multi-pass membrane protein</topology>
    </subcellularLocation>
</comment>
<organism evidence="3 4">
    <name type="scientific">Natronoflexus pectinivorans</name>
    <dbReference type="NCBI Taxonomy" id="682526"/>
    <lineage>
        <taxon>Bacteria</taxon>
        <taxon>Pseudomonadati</taxon>
        <taxon>Bacteroidota</taxon>
        <taxon>Bacteroidia</taxon>
        <taxon>Marinilabiliales</taxon>
        <taxon>Marinilabiliaceae</taxon>
        <taxon>Natronoflexus</taxon>
    </lineage>
</organism>
<proteinExistence type="inferred from homology"/>
<dbReference type="SUPFAM" id="SSF56935">
    <property type="entry name" value="Porins"/>
    <property type="match status" value="1"/>
</dbReference>
<keyword evidence="3" id="KW-0675">Receptor</keyword>
<evidence type="ECO:0000259" key="2">
    <source>
        <dbReference type="Pfam" id="PF07715"/>
    </source>
</evidence>
<dbReference type="InterPro" id="IPR039426">
    <property type="entry name" value="TonB-dep_rcpt-like"/>
</dbReference>
<feature type="domain" description="TonB-dependent receptor plug" evidence="2">
    <location>
        <begin position="115"/>
        <end position="215"/>
    </location>
</feature>
<evidence type="ECO:0000313" key="3">
    <source>
        <dbReference type="EMBL" id="TCO07714.1"/>
    </source>
</evidence>
<dbReference type="PROSITE" id="PS52016">
    <property type="entry name" value="TONB_DEPENDENT_REC_3"/>
    <property type="match status" value="1"/>
</dbReference>
<dbReference type="InterPro" id="IPR037066">
    <property type="entry name" value="Plug_dom_sf"/>
</dbReference>
<name>A0A4R2GHK7_9BACT</name>
<keyword evidence="1" id="KW-0813">Transport</keyword>
<sequence>MKRFYIIGLLFFLVLGGMHAQRVVKGYVLTLDDFTVSNIEIRAKKSGAAVQSDSAGHFVIVTEERDVLTFSGKVFDRERVRINRRTPDTLEVNIKFKNTPENRQLAVGYGYMNERDVTFAASQIDHKREDFCMYSDVFELIKGRFPGVQVLSGGREPEVIIRGMSSVVTSNCALYVIDGVVVNSIGHISPCQISKISVLRDSSASIYGSRGANGVVLIETHRAH</sequence>
<evidence type="ECO:0000256" key="1">
    <source>
        <dbReference type="PROSITE-ProRule" id="PRU01360"/>
    </source>
</evidence>
<dbReference type="OrthoDB" id="982809at2"/>
<keyword evidence="1" id="KW-0812">Transmembrane</keyword>
<reference evidence="3 4" key="1">
    <citation type="submission" date="2019-03" db="EMBL/GenBank/DDBJ databases">
        <title>Genomic Encyclopedia of Type Strains, Phase IV (KMG-IV): sequencing the most valuable type-strain genomes for metagenomic binning, comparative biology and taxonomic classification.</title>
        <authorList>
            <person name="Goeker M."/>
        </authorList>
    </citation>
    <scope>NUCLEOTIDE SEQUENCE [LARGE SCALE GENOMIC DNA]</scope>
    <source>
        <strain evidence="3 4">DSM 24179</strain>
    </source>
</reference>
<keyword evidence="1" id="KW-1134">Transmembrane beta strand</keyword>
<dbReference type="RefSeq" id="WP_132434035.1">
    <property type="nucleotide sequence ID" value="NZ_SLWK01000007.1"/>
</dbReference>
<dbReference type="Pfam" id="PF07715">
    <property type="entry name" value="Plug"/>
    <property type="match status" value="1"/>
</dbReference>
<dbReference type="InterPro" id="IPR012910">
    <property type="entry name" value="Plug_dom"/>
</dbReference>
<comment type="similarity">
    <text evidence="1">Belongs to the TonB-dependent receptor family.</text>
</comment>
<dbReference type="AlphaFoldDB" id="A0A4R2GHK7"/>
<dbReference type="GO" id="GO:0009279">
    <property type="term" value="C:cell outer membrane"/>
    <property type="evidence" value="ECO:0007669"/>
    <property type="project" value="UniProtKB-SubCell"/>
</dbReference>
<keyword evidence="1" id="KW-0998">Cell outer membrane</keyword>
<keyword evidence="1" id="KW-0472">Membrane</keyword>